<feature type="non-terminal residue" evidence="1">
    <location>
        <position position="213"/>
    </location>
</feature>
<organism evidence="1 2">
    <name type="scientific">Melanomma pulvis-pyrius CBS 109.77</name>
    <dbReference type="NCBI Taxonomy" id="1314802"/>
    <lineage>
        <taxon>Eukaryota</taxon>
        <taxon>Fungi</taxon>
        <taxon>Dikarya</taxon>
        <taxon>Ascomycota</taxon>
        <taxon>Pezizomycotina</taxon>
        <taxon>Dothideomycetes</taxon>
        <taxon>Pleosporomycetidae</taxon>
        <taxon>Pleosporales</taxon>
        <taxon>Melanommataceae</taxon>
        <taxon>Melanomma</taxon>
    </lineage>
</organism>
<sequence length="213" mass="21421">RREVPQEHAHQNVLDIVDPLVLLDNPDNFGSSVFGLLGAAAAIKGAGNLKDADCLQQAIADQAFTNAKAAGDVNGMTFALIYRALERNTGSVGLESVLCQSVTAVNAEIAALQQHQDPAATGAAELNKQIATELAKQIASIGGDATLANEASTFAPGELGDPTAKGNTCDTADDKAGCINSQNLRVDDLSAAEITAAVAGVAVAGGAGNVAAG</sequence>
<gene>
    <name evidence="1" type="ORF">K505DRAFT_219250</name>
</gene>
<reference evidence="1" key="1">
    <citation type="journal article" date="2020" name="Stud. Mycol.">
        <title>101 Dothideomycetes genomes: a test case for predicting lifestyles and emergence of pathogens.</title>
        <authorList>
            <person name="Haridas S."/>
            <person name="Albert R."/>
            <person name="Binder M."/>
            <person name="Bloem J."/>
            <person name="Labutti K."/>
            <person name="Salamov A."/>
            <person name="Andreopoulos B."/>
            <person name="Baker S."/>
            <person name="Barry K."/>
            <person name="Bills G."/>
            <person name="Bluhm B."/>
            <person name="Cannon C."/>
            <person name="Castanera R."/>
            <person name="Culley D."/>
            <person name="Daum C."/>
            <person name="Ezra D."/>
            <person name="Gonzalez J."/>
            <person name="Henrissat B."/>
            <person name="Kuo A."/>
            <person name="Liang C."/>
            <person name="Lipzen A."/>
            <person name="Lutzoni F."/>
            <person name="Magnuson J."/>
            <person name="Mondo S."/>
            <person name="Nolan M."/>
            <person name="Ohm R."/>
            <person name="Pangilinan J."/>
            <person name="Park H.-J."/>
            <person name="Ramirez L."/>
            <person name="Alfaro M."/>
            <person name="Sun H."/>
            <person name="Tritt A."/>
            <person name="Yoshinaga Y."/>
            <person name="Zwiers L.-H."/>
            <person name="Turgeon B."/>
            <person name="Goodwin S."/>
            <person name="Spatafora J."/>
            <person name="Crous P."/>
            <person name="Grigoriev I."/>
        </authorList>
    </citation>
    <scope>NUCLEOTIDE SEQUENCE</scope>
    <source>
        <strain evidence="1">CBS 109.77</strain>
    </source>
</reference>
<dbReference type="Proteomes" id="UP000799757">
    <property type="component" value="Unassembled WGS sequence"/>
</dbReference>
<proteinExistence type="predicted"/>
<dbReference type="EMBL" id="MU002237">
    <property type="protein sequence ID" value="KAF2788212.1"/>
    <property type="molecule type" value="Genomic_DNA"/>
</dbReference>
<protein>
    <submittedName>
        <fullName evidence="1">Uncharacterized protein</fullName>
    </submittedName>
</protein>
<feature type="non-terminal residue" evidence="1">
    <location>
        <position position="1"/>
    </location>
</feature>
<dbReference type="OrthoDB" id="2153847at2759"/>
<dbReference type="AlphaFoldDB" id="A0A6A6WVU2"/>
<accession>A0A6A6WVU2</accession>
<keyword evidence="2" id="KW-1185">Reference proteome</keyword>
<evidence type="ECO:0000313" key="1">
    <source>
        <dbReference type="EMBL" id="KAF2788212.1"/>
    </source>
</evidence>
<name>A0A6A6WVU2_9PLEO</name>
<evidence type="ECO:0000313" key="2">
    <source>
        <dbReference type="Proteomes" id="UP000799757"/>
    </source>
</evidence>